<dbReference type="SUPFAM" id="SSF54292">
    <property type="entry name" value="2Fe-2S ferredoxin-like"/>
    <property type="match status" value="1"/>
</dbReference>
<dbReference type="GO" id="GO:0016020">
    <property type="term" value="C:membrane"/>
    <property type="evidence" value="ECO:0007669"/>
    <property type="project" value="InterPro"/>
</dbReference>
<evidence type="ECO:0000313" key="2">
    <source>
        <dbReference type="Ensembl" id="ENSXCOP00000025773.1"/>
    </source>
</evidence>
<dbReference type="InterPro" id="IPR036010">
    <property type="entry name" value="2Fe-2S_ferredoxin-like_sf"/>
</dbReference>
<dbReference type="Ensembl" id="ENSXCOT00000026083.1">
    <property type="protein sequence ID" value="ENSXCOP00000025773.1"/>
    <property type="gene ID" value="ENSXCOG00000019266.1"/>
</dbReference>
<keyword evidence="1" id="KW-0479">Metal-binding</keyword>
<dbReference type="CDD" id="cd00207">
    <property type="entry name" value="fer2"/>
    <property type="match status" value="1"/>
</dbReference>
<organism evidence="2 3">
    <name type="scientific">Xiphophorus couchianus</name>
    <name type="common">Monterrey platyfish</name>
    <dbReference type="NCBI Taxonomy" id="32473"/>
    <lineage>
        <taxon>Eukaryota</taxon>
        <taxon>Metazoa</taxon>
        <taxon>Chordata</taxon>
        <taxon>Craniata</taxon>
        <taxon>Vertebrata</taxon>
        <taxon>Euteleostomi</taxon>
        <taxon>Actinopterygii</taxon>
        <taxon>Neopterygii</taxon>
        <taxon>Teleostei</taxon>
        <taxon>Neoteleostei</taxon>
        <taxon>Acanthomorphata</taxon>
        <taxon>Ovalentaria</taxon>
        <taxon>Atherinomorphae</taxon>
        <taxon>Cyprinodontiformes</taxon>
        <taxon>Poeciliidae</taxon>
        <taxon>Poeciliinae</taxon>
        <taxon>Xiphophorus</taxon>
    </lineage>
</organism>
<keyword evidence="1" id="KW-0408">Iron</keyword>
<keyword evidence="3" id="KW-1185">Reference proteome</keyword>
<dbReference type="InterPro" id="IPR000283">
    <property type="entry name" value="NADH_UbQ_OxRdtase_75kDa_su_CS"/>
</dbReference>
<dbReference type="Gene3D" id="3.10.20.740">
    <property type="match status" value="1"/>
</dbReference>
<dbReference type="InterPro" id="IPR001041">
    <property type="entry name" value="2Fe-2S_ferredoxin-type"/>
</dbReference>
<proteinExistence type="predicted"/>
<dbReference type="STRING" id="32473.ENSXCOP00000025773"/>
<evidence type="ECO:0000313" key="3">
    <source>
        <dbReference type="Proteomes" id="UP000261380"/>
    </source>
</evidence>
<dbReference type="GO" id="GO:0042773">
    <property type="term" value="P:ATP synthesis coupled electron transport"/>
    <property type="evidence" value="ECO:0007669"/>
    <property type="project" value="InterPro"/>
</dbReference>
<dbReference type="AlphaFoldDB" id="A0A3B5MPR0"/>
<dbReference type="GO" id="GO:0008137">
    <property type="term" value="F:NADH dehydrogenase (ubiquinone) activity"/>
    <property type="evidence" value="ECO:0007669"/>
    <property type="project" value="InterPro"/>
</dbReference>
<sequence length="91" mass="10098">MLRLPVVNRSFFPAAIIRGAAAAATTNLLEVFVDGKPVMVEPGTTVLQACEKAGMQIPRFCYHERLSVAGNCRMCLVEIEKVPKVLFRLHR</sequence>
<reference evidence="2" key="1">
    <citation type="submission" date="2025-08" db="UniProtKB">
        <authorList>
            <consortium name="Ensembl"/>
        </authorList>
    </citation>
    <scope>IDENTIFICATION</scope>
</reference>
<name>A0A3B5MPR0_9TELE</name>
<evidence type="ECO:0000256" key="1">
    <source>
        <dbReference type="ARBA" id="ARBA00023014"/>
    </source>
</evidence>
<dbReference type="Proteomes" id="UP000261380">
    <property type="component" value="Unplaced"/>
</dbReference>
<reference evidence="2" key="2">
    <citation type="submission" date="2025-09" db="UniProtKB">
        <authorList>
            <consortium name="Ensembl"/>
        </authorList>
    </citation>
    <scope>IDENTIFICATION</scope>
</reference>
<protein>
    <submittedName>
        <fullName evidence="2">Uncharacterized protein</fullName>
    </submittedName>
</protein>
<accession>A0A3B5MPR0</accession>
<dbReference type="GO" id="GO:0051536">
    <property type="term" value="F:iron-sulfur cluster binding"/>
    <property type="evidence" value="ECO:0007669"/>
    <property type="project" value="UniProtKB-KW"/>
</dbReference>
<dbReference type="Pfam" id="PF13510">
    <property type="entry name" value="Fer2_4"/>
    <property type="match status" value="1"/>
</dbReference>
<dbReference type="GeneTree" id="ENSGT00940000153514"/>
<dbReference type="PROSITE" id="PS00641">
    <property type="entry name" value="COMPLEX1_75K_1"/>
    <property type="match status" value="1"/>
</dbReference>
<keyword evidence="1" id="KW-0411">Iron-sulfur</keyword>